<comment type="caution">
    <text evidence="1">The sequence shown here is derived from an EMBL/GenBank/DDBJ whole genome shotgun (WGS) entry which is preliminary data.</text>
</comment>
<proteinExistence type="predicted"/>
<accession>A0ACB5RGG7</accession>
<dbReference type="Proteomes" id="UP001058074">
    <property type="component" value="Unassembled WGS sequence"/>
</dbReference>
<reference evidence="1" key="1">
    <citation type="journal article" date="2025" name="Int. J. Syst. Evol. Microbiol.">
        <title>Inconstantimicrobium mannanitabidum sp. nov., a novel member of the family Clostridiaceae isolated from anoxic soil under the treatment of reductive soil disinfestation.</title>
        <authorList>
            <person name="Ueki A."/>
            <person name="Tonouchi A."/>
            <person name="Honma S."/>
            <person name="Kaku N."/>
            <person name="Ueki K."/>
        </authorList>
    </citation>
    <scope>NUCLEOTIDE SEQUENCE</scope>
    <source>
        <strain evidence="1">TW13</strain>
    </source>
</reference>
<evidence type="ECO:0000313" key="2">
    <source>
        <dbReference type="Proteomes" id="UP001058074"/>
    </source>
</evidence>
<organism evidence="1 2">
    <name type="scientific">Inconstantimicrobium mannanitabidum</name>
    <dbReference type="NCBI Taxonomy" id="1604901"/>
    <lineage>
        <taxon>Bacteria</taxon>
        <taxon>Bacillati</taxon>
        <taxon>Bacillota</taxon>
        <taxon>Clostridia</taxon>
        <taxon>Eubacteriales</taxon>
        <taxon>Clostridiaceae</taxon>
        <taxon>Inconstantimicrobium</taxon>
    </lineage>
</organism>
<evidence type="ECO:0000313" key="1">
    <source>
        <dbReference type="EMBL" id="GKX68178.1"/>
    </source>
</evidence>
<keyword evidence="2" id="KW-1185">Reference proteome</keyword>
<sequence>MNNYFLSELKRAIFSKKALISFLISIIALILPFILFIDFPIGLETIRRHYDAVDIFIRIRSTAEGAILVVIFPLLASLIFSDSYLVEKETKFVNFIYSRMSVKKYVFIKIIVTAISSVIVGTVSSFVMFIFLFSIFGVKSTDVIEVAGPFSALYYSNKYLYGILIITITGICYAVISELSLGLSAWIKNRYLVLIIPFFYYIFCGTLIEILGINTIFNFNFSQIYALNIIMSTSHEIFYPILLLMIGIILFCIGVIKREKDL</sequence>
<name>A0ACB5RGG7_9CLOT</name>
<dbReference type="EMBL" id="BROD01000001">
    <property type="protein sequence ID" value="GKX68178.1"/>
    <property type="molecule type" value="Genomic_DNA"/>
</dbReference>
<protein>
    <submittedName>
        <fullName evidence="1">Uncharacterized protein</fullName>
    </submittedName>
</protein>
<gene>
    <name evidence="1" type="ORF">rsdtw13_34360</name>
</gene>